<accession>A0A317FDV0</accession>
<evidence type="ECO:0000256" key="1">
    <source>
        <dbReference type="ARBA" id="ARBA00006987"/>
    </source>
</evidence>
<keyword evidence="4" id="KW-1185">Reference proteome</keyword>
<dbReference type="Pfam" id="PF03401">
    <property type="entry name" value="TctC"/>
    <property type="match status" value="1"/>
</dbReference>
<dbReference type="PIRSF" id="PIRSF017082">
    <property type="entry name" value="YflP"/>
    <property type="match status" value="1"/>
</dbReference>
<sequence length="324" mass="33572">MIRFTRRTALALPALLAAPAARAQADWPTRPIRIVAPFPPGGLADVMARPLAARMQAAWGQPAVVENRPGSGGNIGADVVAKAAPDGYTFLVGSIGPIAANEFLFASLPYNPRTAFAPIAVLATTPKVICVGAGKPWKSLAELTAGAKAEPGRITAGSAGNGSSLHLALELFNEAVGTRITHVPYRGAGPAVNDLIGGQIDCIFDNVPNILGQIRGERVRPLATLTAQRLPQLPDVPTIAEAGGPPLVFGAWFCLVAPAGTPAPVITRVSEQVDLMMRDLEVGGRLAAQGAVTGGGGPQPLAELIATTRTQLEPVIRRNNIRAE</sequence>
<organism evidence="3 4">
    <name type="scientific">Falsiroseomonas bella</name>
    <dbReference type="NCBI Taxonomy" id="2184016"/>
    <lineage>
        <taxon>Bacteria</taxon>
        <taxon>Pseudomonadati</taxon>
        <taxon>Pseudomonadota</taxon>
        <taxon>Alphaproteobacteria</taxon>
        <taxon>Acetobacterales</taxon>
        <taxon>Roseomonadaceae</taxon>
        <taxon>Falsiroseomonas</taxon>
    </lineage>
</organism>
<comment type="similarity">
    <text evidence="1">Belongs to the UPF0065 (bug) family.</text>
</comment>
<keyword evidence="2" id="KW-0732">Signal</keyword>
<evidence type="ECO:0000256" key="2">
    <source>
        <dbReference type="SAM" id="SignalP"/>
    </source>
</evidence>
<protein>
    <submittedName>
        <fullName evidence="3">Tripartite tricarboxylate transporter substrate binding protein</fullName>
    </submittedName>
</protein>
<dbReference type="CDD" id="cd07012">
    <property type="entry name" value="PBP2_Bug_TTT"/>
    <property type="match status" value="1"/>
</dbReference>
<dbReference type="EMBL" id="QGNA01000004">
    <property type="protein sequence ID" value="PWS35748.1"/>
    <property type="molecule type" value="Genomic_DNA"/>
</dbReference>
<proteinExistence type="inferred from homology"/>
<dbReference type="PANTHER" id="PTHR42928:SF5">
    <property type="entry name" value="BLR1237 PROTEIN"/>
    <property type="match status" value="1"/>
</dbReference>
<name>A0A317FDV0_9PROT</name>
<dbReference type="InterPro" id="IPR005064">
    <property type="entry name" value="BUG"/>
</dbReference>
<evidence type="ECO:0000313" key="4">
    <source>
        <dbReference type="Proteomes" id="UP000245765"/>
    </source>
</evidence>
<dbReference type="OrthoDB" id="7250553at2"/>
<evidence type="ECO:0000313" key="3">
    <source>
        <dbReference type="EMBL" id="PWS35748.1"/>
    </source>
</evidence>
<dbReference type="Gene3D" id="3.40.190.10">
    <property type="entry name" value="Periplasmic binding protein-like II"/>
    <property type="match status" value="1"/>
</dbReference>
<reference evidence="4" key="1">
    <citation type="submission" date="2018-05" db="EMBL/GenBank/DDBJ databases">
        <authorList>
            <person name="Du Z."/>
            <person name="Wang X."/>
        </authorList>
    </citation>
    <scope>NUCLEOTIDE SEQUENCE [LARGE SCALE GENOMIC DNA]</scope>
    <source>
        <strain evidence="4">CQN31</strain>
    </source>
</reference>
<feature type="signal peptide" evidence="2">
    <location>
        <begin position="1"/>
        <end position="25"/>
    </location>
</feature>
<dbReference type="SUPFAM" id="SSF53850">
    <property type="entry name" value="Periplasmic binding protein-like II"/>
    <property type="match status" value="1"/>
</dbReference>
<dbReference type="Gene3D" id="3.40.190.150">
    <property type="entry name" value="Bordetella uptake gene, domain 1"/>
    <property type="match status" value="1"/>
</dbReference>
<feature type="chain" id="PRO_5016343845" evidence="2">
    <location>
        <begin position="26"/>
        <end position="324"/>
    </location>
</feature>
<comment type="caution">
    <text evidence="3">The sequence shown here is derived from an EMBL/GenBank/DDBJ whole genome shotgun (WGS) entry which is preliminary data.</text>
</comment>
<dbReference type="PANTHER" id="PTHR42928">
    <property type="entry name" value="TRICARBOXYLATE-BINDING PROTEIN"/>
    <property type="match status" value="1"/>
</dbReference>
<dbReference type="AlphaFoldDB" id="A0A317FDV0"/>
<dbReference type="RefSeq" id="WP_109872114.1">
    <property type="nucleotide sequence ID" value="NZ_QGNA01000004.1"/>
</dbReference>
<dbReference type="InterPro" id="IPR042100">
    <property type="entry name" value="Bug_dom1"/>
</dbReference>
<gene>
    <name evidence="3" type="ORF">DFH01_19395</name>
</gene>
<dbReference type="Proteomes" id="UP000245765">
    <property type="component" value="Unassembled WGS sequence"/>
</dbReference>